<dbReference type="Gene3D" id="3.40.50.2300">
    <property type="match status" value="2"/>
</dbReference>
<name>I3VTE0_THESW</name>
<evidence type="ECO:0000259" key="4">
    <source>
        <dbReference type="PROSITE" id="PS50932"/>
    </source>
</evidence>
<dbReference type="PANTHER" id="PTHR30146">
    <property type="entry name" value="LACI-RELATED TRANSCRIPTIONAL REPRESSOR"/>
    <property type="match status" value="1"/>
</dbReference>
<protein>
    <submittedName>
        <fullName evidence="5">Transcriptional regulator, LacI family</fullName>
    </submittedName>
</protein>
<dbReference type="SUPFAM" id="SSF47413">
    <property type="entry name" value="lambda repressor-like DNA-binding domains"/>
    <property type="match status" value="1"/>
</dbReference>
<dbReference type="PANTHER" id="PTHR30146:SF24">
    <property type="entry name" value="XYLOSE OPERON REGULATORY PROTEIN"/>
    <property type="match status" value="1"/>
</dbReference>
<dbReference type="SMART" id="SM00354">
    <property type="entry name" value="HTH_LACI"/>
    <property type="match status" value="1"/>
</dbReference>
<evidence type="ECO:0000256" key="2">
    <source>
        <dbReference type="ARBA" id="ARBA00023125"/>
    </source>
</evidence>
<keyword evidence="6" id="KW-1185">Reference proteome</keyword>
<dbReference type="Pfam" id="PF13377">
    <property type="entry name" value="Peripla_BP_3"/>
    <property type="match status" value="1"/>
</dbReference>
<keyword evidence="1" id="KW-0805">Transcription regulation</keyword>
<dbReference type="GO" id="GO:0003700">
    <property type="term" value="F:DNA-binding transcription factor activity"/>
    <property type="evidence" value="ECO:0007669"/>
    <property type="project" value="TreeGrafter"/>
</dbReference>
<dbReference type="PROSITE" id="PS50932">
    <property type="entry name" value="HTH_LACI_2"/>
    <property type="match status" value="1"/>
</dbReference>
<dbReference type="InterPro" id="IPR046335">
    <property type="entry name" value="LacI/GalR-like_sensor"/>
</dbReference>
<reference evidence="5 6" key="1">
    <citation type="journal article" date="2014" name="Appl. Environ. Microbiol.">
        <title>Profile of Secreted Hydrolases, Associated Proteins, and SlpA in Thermoanaerobacterium saccharolyticum during the Degradation of Hemicellulose.</title>
        <authorList>
            <person name="Currie D.H."/>
            <person name="Guss A.M."/>
            <person name="Herring C.D."/>
            <person name="Giannone R.J."/>
            <person name="Johnson C.M."/>
            <person name="Lankford P.K."/>
            <person name="Brown S.D."/>
            <person name="Hettich R.L."/>
            <person name="Lynd L.R."/>
        </authorList>
    </citation>
    <scope>NUCLEOTIDE SEQUENCE [LARGE SCALE GENOMIC DNA]</scope>
    <source>
        <strain evidence="6">DSM 8691 / JW/SL-YS485</strain>
    </source>
</reference>
<dbReference type="GO" id="GO:0000976">
    <property type="term" value="F:transcription cis-regulatory region binding"/>
    <property type="evidence" value="ECO:0007669"/>
    <property type="project" value="TreeGrafter"/>
</dbReference>
<accession>I3VTE0</accession>
<dbReference type="BioCyc" id="TSAC1094508:GLMA-773-MONOMER"/>
<dbReference type="AlphaFoldDB" id="I3VTE0"/>
<evidence type="ECO:0000313" key="6">
    <source>
        <dbReference type="Proteomes" id="UP000006178"/>
    </source>
</evidence>
<dbReference type="InterPro" id="IPR010982">
    <property type="entry name" value="Lambda_DNA-bd_dom_sf"/>
</dbReference>
<evidence type="ECO:0000313" key="5">
    <source>
        <dbReference type="EMBL" id="AFK85785.1"/>
    </source>
</evidence>
<keyword evidence="2" id="KW-0238">DNA-binding</keyword>
<dbReference type="Gene3D" id="1.10.260.40">
    <property type="entry name" value="lambda repressor-like DNA-binding domains"/>
    <property type="match status" value="1"/>
</dbReference>
<evidence type="ECO:0000256" key="3">
    <source>
        <dbReference type="ARBA" id="ARBA00023163"/>
    </source>
</evidence>
<dbReference type="eggNOG" id="COG1609">
    <property type="taxonomic scope" value="Bacteria"/>
</dbReference>
<gene>
    <name evidence="5" type="ordered locus">Tsac_0763</name>
</gene>
<proteinExistence type="predicted"/>
<dbReference type="Proteomes" id="UP000006178">
    <property type="component" value="Chromosome"/>
</dbReference>
<dbReference type="PROSITE" id="PS00356">
    <property type="entry name" value="HTH_LACI_1"/>
    <property type="match status" value="1"/>
</dbReference>
<dbReference type="CDD" id="cd06267">
    <property type="entry name" value="PBP1_LacI_sugar_binding-like"/>
    <property type="match status" value="1"/>
</dbReference>
<feature type="domain" description="HTH lacI-type" evidence="4">
    <location>
        <begin position="8"/>
        <end position="63"/>
    </location>
</feature>
<dbReference type="CDD" id="cd01392">
    <property type="entry name" value="HTH_LacI"/>
    <property type="match status" value="1"/>
</dbReference>
<dbReference type="SUPFAM" id="SSF53822">
    <property type="entry name" value="Periplasmic binding protein-like I"/>
    <property type="match status" value="1"/>
</dbReference>
<keyword evidence="3" id="KW-0804">Transcription</keyword>
<organism evidence="5 6">
    <name type="scientific">Thermoanaerobacterium saccharolyticum (strain DSM 8691 / JW/SL-YS485)</name>
    <dbReference type="NCBI Taxonomy" id="1094508"/>
    <lineage>
        <taxon>Bacteria</taxon>
        <taxon>Bacillati</taxon>
        <taxon>Bacillota</taxon>
        <taxon>Clostridia</taxon>
        <taxon>Thermoanaerobacterales</taxon>
        <taxon>Thermoanaerobacteraceae</taxon>
        <taxon>Thermoanaerobacterium</taxon>
    </lineage>
</organism>
<dbReference type="STRING" id="1094508.Tsac_0763"/>
<dbReference type="EMBL" id="CP003184">
    <property type="protein sequence ID" value="AFK85785.1"/>
    <property type="molecule type" value="Genomic_DNA"/>
</dbReference>
<dbReference type="RefSeq" id="WP_014757690.1">
    <property type="nucleotide sequence ID" value="NC_017992.1"/>
</dbReference>
<dbReference type="KEGG" id="tsh:Tsac_0763"/>
<sequence>MGRKKDIVTIRDIAKEANVSVTTVSNVIHRNYGRVSQETINRIEKIIKEKQYIPNMSARSLVNNSSKIIGVINNLIPEINSSFIQDPFHSAFIGGIEKEFSKSEYFTMIRTVMDKQELVALLKNWNLDGIILTGVFDDEFYHTLKMSEIPVVLIDSYIKDEEILSVGLEDFNGGYIATKYLIENGHKNILFASPKIKANGVVEERLKGYKKALCEAGLLFNKNNVYEYEKAITIDECIKLGRKLSERRDITAIFATADIMAVGIMSGLQEMGVRIPDDISIIGFDDLDISRITSPRLTTIHQDAEKKGLIAAKMMIAYLKEHNVKSKKVILPVHLVERESVRKIL</sequence>
<dbReference type="Pfam" id="PF00356">
    <property type="entry name" value="LacI"/>
    <property type="match status" value="1"/>
</dbReference>
<evidence type="ECO:0000256" key="1">
    <source>
        <dbReference type="ARBA" id="ARBA00023015"/>
    </source>
</evidence>
<dbReference type="InterPro" id="IPR028082">
    <property type="entry name" value="Peripla_BP_I"/>
</dbReference>
<dbReference type="InterPro" id="IPR000843">
    <property type="entry name" value="HTH_LacI"/>
</dbReference>
<dbReference type="PATRIC" id="fig|1094508.3.peg.770"/>